<feature type="region of interest" description="Disordered" evidence="1">
    <location>
        <begin position="346"/>
        <end position="386"/>
    </location>
</feature>
<gene>
    <name evidence="3" type="ORF">MICPUCDRAFT_41758</name>
</gene>
<evidence type="ECO:0000313" key="4">
    <source>
        <dbReference type="Proteomes" id="UP000001876"/>
    </source>
</evidence>
<name>C1N1J0_MICPC</name>
<organism evidence="4">
    <name type="scientific">Micromonas pusilla (strain CCMP1545)</name>
    <name type="common">Picoplanktonic green alga</name>
    <dbReference type="NCBI Taxonomy" id="564608"/>
    <lineage>
        <taxon>Eukaryota</taxon>
        <taxon>Viridiplantae</taxon>
        <taxon>Chlorophyta</taxon>
        <taxon>Mamiellophyceae</taxon>
        <taxon>Mamiellales</taxon>
        <taxon>Mamiellaceae</taxon>
        <taxon>Micromonas</taxon>
    </lineage>
</organism>
<feature type="compositionally biased region" description="Basic and acidic residues" evidence="1">
    <location>
        <begin position="356"/>
        <end position="368"/>
    </location>
</feature>
<protein>
    <submittedName>
        <fullName evidence="3">Predicted protein</fullName>
    </submittedName>
</protein>
<feature type="region of interest" description="Disordered" evidence="1">
    <location>
        <begin position="261"/>
        <end position="282"/>
    </location>
</feature>
<dbReference type="AlphaFoldDB" id="C1N1J0"/>
<evidence type="ECO:0000256" key="1">
    <source>
        <dbReference type="SAM" id="MobiDB-lite"/>
    </source>
</evidence>
<accession>C1N1J0</accession>
<feature type="chain" id="PRO_5002910715" evidence="2">
    <location>
        <begin position="25"/>
        <end position="386"/>
    </location>
</feature>
<dbReference type="KEGG" id="mpp:MICPUCDRAFT_41758"/>
<feature type="compositionally biased region" description="Basic and acidic residues" evidence="1">
    <location>
        <begin position="377"/>
        <end position="386"/>
    </location>
</feature>
<reference evidence="3 4" key="1">
    <citation type="journal article" date="2009" name="Science">
        <title>Green evolution and dynamic adaptations revealed by genomes of the marine picoeukaryotes Micromonas.</title>
        <authorList>
            <person name="Worden A.Z."/>
            <person name="Lee J.H."/>
            <person name="Mock T."/>
            <person name="Rouze P."/>
            <person name="Simmons M.P."/>
            <person name="Aerts A.L."/>
            <person name="Allen A.E."/>
            <person name="Cuvelier M.L."/>
            <person name="Derelle E."/>
            <person name="Everett M.V."/>
            <person name="Foulon E."/>
            <person name="Grimwood J."/>
            <person name="Gundlach H."/>
            <person name="Henrissat B."/>
            <person name="Napoli C."/>
            <person name="McDonald S.M."/>
            <person name="Parker M.S."/>
            <person name="Rombauts S."/>
            <person name="Salamov A."/>
            <person name="Von Dassow P."/>
            <person name="Badger J.H."/>
            <person name="Coutinho P.M."/>
            <person name="Demir E."/>
            <person name="Dubchak I."/>
            <person name="Gentemann C."/>
            <person name="Eikrem W."/>
            <person name="Gready J.E."/>
            <person name="John U."/>
            <person name="Lanier W."/>
            <person name="Lindquist E.A."/>
            <person name="Lucas S."/>
            <person name="Mayer K.F."/>
            <person name="Moreau H."/>
            <person name="Not F."/>
            <person name="Otillar R."/>
            <person name="Panaud O."/>
            <person name="Pangilinan J."/>
            <person name="Paulsen I."/>
            <person name="Piegu B."/>
            <person name="Poliakov A."/>
            <person name="Robbens S."/>
            <person name="Schmutz J."/>
            <person name="Toulza E."/>
            <person name="Wyss T."/>
            <person name="Zelensky A."/>
            <person name="Zhou K."/>
            <person name="Armbrust E.V."/>
            <person name="Bhattacharya D."/>
            <person name="Goodenough U.W."/>
            <person name="Van de Peer Y."/>
            <person name="Grigoriev I.V."/>
        </authorList>
    </citation>
    <scope>NUCLEOTIDE SEQUENCE [LARGE SCALE GENOMIC DNA]</scope>
    <source>
        <strain evidence="3 4">CCMP1545</strain>
    </source>
</reference>
<feature type="signal peptide" evidence="2">
    <location>
        <begin position="1"/>
        <end position="24"/>
    </location>
</feature>
<dbReference type="Proteomes" id="UP000001876">
    <property type="component" value="Unassembled WGS sequence"/>
</dbReference>
<dbReference type="EMBL" id="GG663744">
    <property type="protein sequence ID" value="EEH54196.1"/>
    <property type="molecule type" value="Genomic_DNA"/>
</dbReference>
<sequence length="386" mass="40227">MPRVSSLLLLLVVVGVSVASLARADVSPTTSTARPRERGAQKTSTDADADAVAVADASPLSPSSSTTTTTVAPRPPRTTTAPPVSLPMIFPADEDGGGVGVAARYASHVPTPADEFALDEARPPHTRTLSPGAAPEPASRSAEAAAATVAPERSTCCAYYGYPFPYPYASYYSPYWPNEYPIYPTIGAGSPLWYPTIARGVSAPACLLAAPPECACYGPFSVARPWGFYCVLTSSTGTSSPPPPPPPPPFLGQPPPPFLGQPPPPFLGQPSPPSPPPGVNPPPIDEICGLPLMNETCNFDSCNFCVFPPGSEVASCCCDAECLLPEFNDCCRDARSCCPAIFPPAAGNANTPGEGDVEKVTRDSEPRRAAAARRKKPSAESRRLDG</sequence>
<feature type="region of interest" description="Disordered" evidence="1">
    <location>
        <begin position="119"/>
        <end position="145"/>
    </location>
</feature>
<dbReference type="STRING" id="564608.C1N1J0"/>
<feature type="region of interest" description="Disordered" evidence="1">
    <location>
        <begin position="25"/>
        <end position="86"/>
    </location>
</feature>
<dbReference type="RefSeq" id="XP_003061566.1">
    <property type="nucleotide sequence ID" value="XM_003061520.1"/>
</dbReference>
<proteinExistence type="predicted"/>
<keyword evidence="4" id="KW-1185">Reference proteome</keyword>
<keyword evidence="2" id="KW-0732">Signal</keyword>
<feature type="compositionally biased region" description="Low complexity" evidence="1">
    <location>
        <begin position="43"/>
        <end position="83"/>
    </location>
</feature>
<dbReference type="GeneID" id="9687270"/>
<evidence type="ECO:0000313" key="3">
    <source>
        <dbReference type="EMBL" id="EEH54196.1"/>
    </source>
</evidence>
<feature type="compositionally biased region" description="Low complexity" evidence="1">
    <location>
        <begin position="133"/>
        <end position="145"/>
    </location>
</feature>
<evidence type="ECO:0000256" key="2">
    <source>
        <dbReference type="SAM" id="SignalP"/>
    </source>
</evidence>